<dbReference type="SMART" id="SM00388">
    <property type="entry name" value="HisKA"/>
    <property type="match status" value="1"/>
</dbReference>
<evidence type="ECO:0000256" key="14">
    <source>
        <dbReference type="SAM" id="Phobius"/>
    </source>
</evidence>
<evidence type="ECO:0000256" key="2">
    <source>
        <dbReference type="ARBA" id="ARBA00004651"/>
    </source>
</evidence>
<dbReference type="SMART" id="SM00387">
    <property type="entry name" value="HATPase_c"/>
    <property type="match status" value="1"/>
</dbReference>
<evidence type="ECO:0000256" key="3">
    <source>
        <dbReference type="ARBA" id="ARBA00012438"/>
    </source>
</evidence>
<name>A0ABS5LHZ4_9BACI</name>
<evidence type="ECO:0000256" key="11">
    <source>
        <dbReference type="ARBA" id="ARBA00022989"/>
    </source>
</evidence>
<feature type="domain" description="Histidine kinase" evidence="15">
    <location>
        <begin position="237"/>
        <end position="440"/>
    </location>
</feature>
<dbReference type="InterPro" id="IPR003661">
    <property type="entry name" value="HisK_dim/P_dom"/>
</dbReference>
<keyword evidence="11 14" id="KW-1133">Transmembrane helix</keyword>
<evidence type="ECO:0000256" key="7">
    <source>
        <dbReference type="ARBA" id="ARBA00022692"/>
    </source>
</evidence>
<evidence type="ECO:0000256" key="1">
    <source>
        <dbReference type="ARBA" id="ARBA00000085"/>
    </source>
</evidence>
<dbReference type="PANTHER" id="PTHR45528">
    <property type="entry name" value="SENSOR HISTIDINE KINASE CPXA"/>
    <property type="match status" value="1"/>
</dbReference>
<evidence type="ECO:0000313" key="18">
    <source>
        <dbReference type="Proteomes" id="UP000682403"/>
    </source>
</evidence>
<dbReference type="CDD" id="cd06225">
    <property type="entry name" value="HAMP"/>
    <property type="match status" value="1"/>
</dbReference>
<dbReference type="PROSITE" id="PS50885">
    <property type="entry name" value="HAMP"/>
    <property type="match status" value="1"/>
</dbReference>
<dbReference type="EC" id="2.7.13.3" evidence="3"/>
<comment type="caution">
    <text evidence="17">The sequence shown here is derived from an EMBL/GenBank/DDBJ whole genome shotgun (WGS) entry which is preliminary data.</text>
</comment>
<dbReference type="Pfam" id="PF00512">
    <property type="entry name" value="HisKA"/>
    <property type="match status" value="1"/>
</dbReference>
<keyword evidence="9 17" id="KW-0418">Kinase</keyword>
<keyword evidence="6" id="KW-0808">Transferase</keyword>
<comment type="subcellular location">
    <subcellularLocation>
        <location evidence="2">Cell membrane</location>
        <topology evidence="2">Multi-pass membrane protein</topology>
    </subcellularLocation>
</comment>
<dbReference type="SUPFAM" id="SSF55874">
    <property type="entry name" value="ATPase domain of HSP90 chaperone/DNA topoisomerase II/histidine kinase"/>
    <property type="match status" value="1"/>
</dbReference>
<dbReference type="CDD" id="cd00082">
    <property type="entry name" value="HisKA"/>
    <property type="match status" value="1"/>
</dbReference>
<keyword evidence="5" id="KW-0597">Phosphoprotein</keyword>
<keyword evidence="4" id="KW-1003">Cell membrane</keyword>
<evidence type="ECO:0000256" key="5">
    <source>
        <dbReference type="ARBA" id="ARBA00022553"/>
    </source>
</evidence>
<feature type="transmembrane region" description="Helical" evidence="14">
    <location>
        <begin position="6"/>
        <end position="29"/>
    </location>
</feature>
<dbReference type="InterPro" id="IPR050398">
    <property type="entry name" value="HssS/ArlS-like"/>
</dbReference>
<feature type="transmembrane region" description="Helical" evidence="14">
    <location>
        <begin position="153"/>
        <end position="175"/>
    </location>
</feature>
<dbReference type="InterPro" id="IPR036890">
    <property type="entry name" value="HATPase_C_sf"/>
</dbReference>
<gene>
    <name evidence="17" type="ORF">J9317_16495</name>
</gene>
<feature type="domain" description="HAMP" evidence="16">
    <location>
        <begin position="177"/>
        <end position="229"/>
    </location>
</feature>
<dbReference type="InterPro" id="IPR003660">
    <property type="entry name" value="HAMP_dom"/>
</dbReference>
<evidence type="ECO:0000256" key="13">
    <source>
        <dbReference type="ARBA" id="ARBA00023136"/>
    </source>
</evidence>
<dbReference type="SMART" id="SM00304">
    <property type="entry name" value="HAMP"/>
    <property type="match status" value="1"/>
</dbReference>
<keyword evidence="12" id="KW-0902">Two-component regulatory system</keyword>
<sequence>MRNKPLFIQIATLFTGLIVVMAIVFFLVIPSTLKTFFTNELFRTIEEAQQPSYPNLNYTDPADNFSADQQIRSVKHIFIYENGHYEGDSQEQYLRLFLAQGQQQEENVKRYNLSFGKSEMLYVIRKGYDREGNKGYLVSFLWDKYRNELIQTLLTRIFFIFALIIVGGIVLAFIFSKWLVKPLDLITVHVNKISQRKLGESLLLDRKDEIGKLAVSIDDMRKQLKKQDEFQQTMLQNVSHDLKTPIMVIRSYSEAMKDGIHPAGSLEGSADIIEKEALLLEKKIKDLLYLTKLDYLSQLKLEKKPVNINETAEDVIVRFSAANPLVKIRTDLEPAEIYGSEEQIRVLLENLLENALKYARSAVDLSVKQRGDSILLRCYNDGEPVSEKLLSNLFQPFVKGEKGNFGLGLAIIKRIADLHHASITVENEKDGVAFQVLLPR</sequence>
<proteinExistence type="predicted"/>
<dbReference type="EMBL" id="JAGVRK010000001">
    <property type="protein sequence ID" value="MBS2970348.1"/>
    <property type="molecule type" value="Genomic_DNA"/>
</dbReference>
<protein>
    <recommendedName>
        <fullName evidence="3">histidine kinase</fullName>
        <ecNumber evidence="3">2.7.13.3</ecNumber>
    </recommendedName>
</protein>
<evidence type="ECO:0000256" key="12">
    <source>
        <dbReference type="ARBA" id="ARBA00023012"/>
    </source>
</evidence>
<organism evidence="17 18">
    <name type="scientific">Metabacillus flavus</name>
    <dbReference type="NCBI Taxonomy" id="2823519"/>
    <lineage>
        <taxon>Bacteria</taxon>
        <taxon>Bacillati</taxon>
        <taxon>Bacillota</taxon>
        <taxon>Bacilli</taxon>
        <taxon>Bacillales</taxon>
        <taxon>Bacillaceae</taxon>
        <taxon>Metabacillus</taxon>
    </lineage>
</organism>
<dbReference type="Gene3D" id="1.10.287.130">
    <property type="match status" value="1"/>
</dbReference>
<dbReference type="Pfam" id="PF02518">
    <property type="entry name" value="HATPase_c"/>
    <property type="match status" value="1"/>
</dbReference>
<evidence type="ECO:0000256" key="8">
    <source>
        <dbReference type="ARBA" id="ARBA00022741"/>
    </source>
</evidence>
<dbReference type="Proteomes" id="UP000682403">
    <property type="component" value="Unassembled WGS sequence"/>
</dbReference>
<accession>A0ABS5LHZ4</accession>
<comment type="catalytic activity">
    <reaction evidence="1">
        <text>ATP + protein L-histidine = ADP + protein N-phospho-L-histidine.</text>
        <dbReference type="EC" id="2.7.13.3"/>
    </reaction>
</comment>
<evidence type="ECO:0000313" key="17">
    <source>
        <dbReference type="EMBL" id="MBS2970348.1"/>
    </source>
</evidence>
<dbReference type="InterPro" id="IPR004358">
    <property type="entry name" value="Sig_transdc_His_kin-like_C"/>
</dbReference>
<dbReference type="RefSeq" id="WP_211560443.1">
    <property type="nucleotide sequence ID" value="NZ_JAGVRK010000001.1"/>
</dbReference>
<dbReference type="Gene3D" id="6.10.340.10">
    <property type="match status" value="1"/>
</dbReference>
<evidence type="ECO:0000256" key="9">
    <source>
        <dbReference type="ARBA" id="ARBA00022777"/>
    </source>
</evidence>
<dbReference type="PROSITE" id="PS50109">
    <property type="entry name" value="HIS_KIN"/>
    <property type="match status" value="1"/>
</dbReference>
<dbReference type="InterPro" id="IPR003594">
    <property type="entry name" value="HATPase_dom"/>
</dbReference>
<dbReference type="PANTHER" id="PTHR45528:SF1">
    <property type="entry name" value="SENSOR HISTIDINE KINASE CPXA"/>
    <property type="match status" value="1"/>
</dbReference>
<keyword evidence="13 14" id="KW-0472">Membrane</keyword>
<evidence type="ECO:0000259" key="15">
    <source>
        <dbReference type="PROSITE" id="PS50109"/>
    </source>
</evidence>
<dbReference type="Gene3D" id="3.30.565.10">
    <property type="entry name" value="Histidine kinase-like ATPase, C-terminal domain"/>
    <property type="match status" value="1"/>
</dbReference>
<dbReference type="SUPFAM" id="SSF158472">
    <property type="entry name" value="HAMP domain-like"/>
    <property type="match status" value="1"/>
</dbReference>
<dbReference type="InterPro" id="IPR036097">
    <property type="entry name" value="HisK_dim/P_sf"/>
</dbReference>
<dbReference type="Pfam" id="PF00672">
    <property type="entry name" value="HAMP"/>
    <property type="match status" value="1"/>
</dbReference>
<reference evidence="17 18" key="1">
    <citation type="submission" date="2021-04" db="EMBL/GenBank/DDBJ databases">
        <title>Metabacillus sp. strain KIGAM252 whole genome sequence.</title>
        <authorList>
            <person name="Seo M.-J."/>
            <person name="Cho E.-S."/>
            <person name="Hwang C.Y."/>
            <person name="Yoon D.J."/>
        </authorList>
    </citation>
    <scope>NUCLEOTIDE SEQUENCE [LARGE SCALE GENOMIC DNA]</scope>
    <source>
        <strain evidence="17 18">KIGAM252</strain>
    </source>
</reference>
<evidence type="ECO:0000256" key="4">
    <source>
        <dbReference type="ARBA" id="ARBA00022475"/>
    </source>
</evidence>
<keyword evidence="10" id="KW-0067">ATP-binding</keyword>
<keyword evidence="18" id="KW-1185">Reference proteome</keyword>
<dbReference type="SUPFAM" id="SSF47384">
    <property type="entry name" value="Homodimeric domain of signal transducing histidine kinase"/>
    <property type="match status" value="1"/>
</dbReference>
<evidence type="ECO:0000256" key="6">
    <source>
        <dbReference type="ARBA" id="ARBA00022679"/>
    </source>
</evidence>
<keyword evidence="8" id="KW-0547">Nucleotide-binding</keyword>
<dbReference type="PRINTS" id="PR00344">
    <property type="entry name" value="BCTRLSENSOR"/>
</dbReference>
<evidence type="ECO:0000256" key="10">
    <source>
        <dbReference type="ARBA" id="ARBA00022840"/>
    </source>
</evidence>
<evidence type="ECO:0000259" key="16">
    <source>
        <dbReference type="PROSITE" id="PS50885"/>
    </source>
</evidence>
<dbReference type="GO" id="GO:0016301">
    <property type="term" value="F:kinase activity"/>
    <property type="evidence" value="ECO:0007669"/>
    <property type="project" value="UniProtKB-KW"/>
</dbReference>
<dbReference type="InterPro" id="IPR005467">
    <property type="entry name" value="His_kinase_dom"/>
</dbReference>
<keyword evidence="7 14" id="KW-0812">Transmembrane</keyword>